<keyword evidence="1" id="KW-0472">Membrane</keyword>
<evidence type="ECO:0000313" key="3">
    <source>
        <dbReference type="Proteomes" id="UP000268350"/>
    </source>
</evidence>
<dbReference type="AlphaFoldDB" id="A0A3B0JY31"/>
<name>A0A3B0JY31_DROGU</name>
<dbReference type="EMBL" id="OUUW01000003">
    <property type="protein sequence ID" value="SPP78266.1"/>
    <property type="molecule type" value="Genomic_DNA"/>
</dbReference>
<keyword evidence="1" id="KW-0812">Transmembrane</keyword>
<dbReference type="Proteomes" id="UP000268350">
    <property type="component" value="Unassembled WGS sequence"/>
</dbReference>
<accession>A0A3B0JY31</accession>
<reference evidence="3" key="1">
    <citation type="submission" date="2018-01" db="EMBL/GenBank/DDBJ databases">
        <authorList>
            <person name="Alioto T."/>
            <person name="Alioto T."/>
        </authorList>
    </citation>
    <scope>NUCLEOTIDE SEQUENCE [LARGE SCALE GENOMIC DNA]</scope>
</reference>
<keyword evidence="3" id="KW-1185">Reference proteome</keyword>
<sequence length="154" mass="18038">MAQENVSTYKPAPRKVDILLMDQMEAEDALNTFAKYRSRLDQFFEDNHNKGTDNFMGITHYHIMDIVKRDVANAMMRKLPKVYGDGRTLYCVLFINALLPLWIVRLLMDTFNISTEEEAVQQIKDQLEYGHYMNTINNVPLEPDLQELEDTLFQ</sequence>
<evidence type="ECO:0000256" key="1">
    <source>
        <dbReference type="SAM" id="Phobius"/>
    </source>
</evidence>
<dbReference type="OMA" id="IAHMDIM"/>
<feature type="transmembrane region" description="Helical" evidence="1">
    <location>
        <begin position="88"/>
        <end position="108"/>
    </location>
</feature>
<proteinExistence type="predicted"/>
<organism evidence="2 3">
    <name type="scientific">Drosophila guanche</name>
    <name type="common">Fruit fly</name>
    <dbReference type="NCBI Taxonomy" id="7266"/>
    <lineage>
        <taxon>Eukaryota</taxon>
        <taxon>Metazoa</taxon>
        <taxon>Ecdysozoa</taxon>
        <taxon>Arthropoda</taxon>
        <taxon>Hexapoda</taxon>
        <taxon>Insecta</taxon>
        <taxon>Pterygota</taxon>
        <taxon>Neoptera</taxon>
        <taxon>Endopterygota</taxon>
        <taxon>Diptera</taxon>
        <taxon>Brachycera</taxon>
        <taxon>Muscomorpha</taxon>
        <taxon>Ephydroidea</taxon>
        <taxon>Drosophilidae</taxon>
        <taxon>Drosophila</taxon>
        <taxon>Sophophora</taxon>
    </lineage>
</organism>
<dbReference type="OrthoDB" id="8008330at2759"/>
<evidence type="ECO:0000313" key="2">
    <source>
        <dbReference type="EMBL" id="SPP78266.1"/>
    </source>
</evidence>
<keyword evidence="1" id="KW-1133">Transmembrane helix</keyword>
<gene>
    <name evidence="2" type="ORF">DGUA_6G010888</name>
</gene>
<protein>
    <submittedName>
        <fullName evidence="2">Blast:Uncharacterized protein CG4951</fullName>
    </submittedName>
</protein>